<sequence>MLKFDFFQTVSMRSILVIAITFLLIMDVFSQQLEAMIAGKALHKFARVKVKAKDKKKVLYGAGAVVKTGKSVVEGAIGKPLKVIGIVLGPLGKPLKLAGTVLKAKSVADKAKASVLTVKKLSRILFVLDELCINL</sequence>
<keyword evidence="2" id="KW-1185">Reference proteome</keyword>
<organism evidence="1 2">
    <name type="scientific">Trichonephila inaurata madagascariensis</name>
    <dbReference type="NCBI Taxonomy" id="2747483"/>
    <lineage>
        <taxon>Eukaryota</taxon>
        <taxon>Metazoa</taxon>
        <taxon>Ecdysozoa</taxon>
        <taxon>Arthropoda</taxon>
        <taxon>Chelicerata</taxon>
        <taxon>Arachnida</taxon>
        <taxon>Araneae</taxon>
        <taxon>Araneomorphae</taxon>
        <taxon>Entelegynae</taxon>
        <taxon>Araneoidea</taxon>
        <taxon>Nephilidae</taxon>
        <taxon>Trichonephila</taxon>
        <taxon>Trichonephila inaurata</taxon>
    </lineage>
</organism>
<proteinExistence type="predicted"/>
<evidence type="ECO:0000313" key="2">
    <source>
        <dbReference type="Proteomes" id="UP000886998"/>
    </source>
</evidence>
<dbReference type="AlphaFoldDB" id="A0A8X6XTX1"/>
<protein>
    <submittedName>
        <fullName evidence="1">Uncharacterized protein</fullName>
    </submittedName>
</protein>
<accession>A0A8X6XTX1</accession>
<gene>
    <name evidence="1" type="ORF">TNIN_456701</name>
</gene>
<name>A0A8X6XTX1_9ARAC</name>
<dbReference type="EMBL" id="BMAV01012554">
    <property type="protein sequence ID" value="GFY59271.1"/>
    <property type="molecule type" value="Genomic_DNA"/>
</dbReference>
<dbReference type="OrthoDB" id="6435759at2759"/>
<evidence type="ECO:0000313" key="1">
    <source>
        <dbReference type="EMBL" id="GFY59271.1"/>
    </source>
</evidence>
<comment type="caution">
    <text evidence="1">The sequence shown here is derived from an EMBL/GenBank/DDBJ whole genome shotgun (WGS) entry which is preliminary data.</text>
</comment>
<dbReference type="Proteomes" id="UP000886998">
    <property type="component" value="Unassembled WGS sequence"/>
</dbReference>
<reference evidence="1" key="1">
    <citation type="submission" date="2020-08" db="EMBL/GenBank/DDBJ databases">
        <title>Multicomponent nature underlies the extraordinary mechanical properties of spider dragline silk.</title>
        <authorList>
            <person name="Kono N."/>
            <person name="Nakamura H."/>
            <person name="Mori M."/>
            <person name="Yoshida Y."/>
            <person name="Ohtoshi R."/>
            <person name="Malay A.D."/>
            <person name="Moran D.A.P."/>
            <person name="Tomita M."/>
            <person name="Numata K."/>
            <person name="Arakawa K."/>
        </authorList>
    </citation>
    <scope>NUCLEOTIDE SEQUENCE</scope>
</reference>